<evidence type="ECO:0000313" key="4">
    <source>
        <dbReference type="Proteomes" id="UP000295805"/>
    </source>
</evidence>
<comment type="caution">
    <text evidence="3">The sequence shown here is derived from an EMBL/GenBank/DDBJ whole genome shotgun (WGS) entry which is preliminary data.</text>
</comment>
<reference evidence="3 4" key="1">
    <citation type="submission" date="2019-03" db="EMBL/GenBank/DDBJ databases">
        <title>Root nodule microbial communities of legume samples collected from USA, Mexico and Botswana.</title>
        <authorList>
            <person name="Hirsch A."/>
        </authorList>
    </citation>
    <scope>NUCLEOTIDE SEQUENCE [LARGE SCALE GENOMIC DNA]</scope>
    <source>
        <strain evidence="3 4">55</strain>
    </source>
</reference>
<sequence>MNAAIRRVAVAAMVMVVALLLQLTWVQVFRADELRADPRNTRMLLDEYSRQRGQITAGGRVLAMSLPSDGRFEFERTYPTDPEVFGPTVGYYSLQFATAGIEQSQDAFLNGSDPRLLSQRITGLISGRTPQGGSVELTLDPVGQRVAYDALRRGAGQGPFVGSVAAVRPSTGEVLALASSPSFDPGALSSTDPDVRSAEMARIEQSPDRPLLNHATQQALPPGSTMKVITTAAALEQGMGPDTPVSGADRTLLPGTATYLQNYAGQTCGGGTVTLRTALELSCNVPFVEMSQEIGPEAFTEMAEKFGVDGTAPEDFGVPVAPSGLGEMEDAAQLAMSAIGQSDVRMTTLQSAMVAATVSNGGVRMEPQLIKSLTAPDLSVVEGFTPRDAARALTDDQAATLTDMMIGAEANAGGGLPGVTIASKTGTAEHGVDASTSIPYTWYIAFAPGRDVAVAVAIESGPGITRDTVGATYAAPIGREVLGALLGGAP</sequence>
<gene>
    <name evidence="3" type="ORF">EDD19_10714</name>
</gene>
<organism evidence="3 4">
    <name type="scientific">Dietzia cinnamea</name>
    <dbReference type="NCBI Taxonomy" id="321318"/>
    <lineage>
        <taxon>Bacteria</taxon>
        <taxon>Bacillati</taxon>
        <taxon>Actinomycetota</taxon>
        <taxon>Actinomycetes</taxon>
        <taxon>Mycobacteriales</taxon>
        <taxon>Dietziaceae</taxon>
        <taxon>Dietzia</taxon>
    </lineage>
</organism>
<dbReference type="Pfam" id="PF00905">
    <property type="entry name" value="Transpeptidase"/>
    <property type="match status" value="1"/>
</dbReference>
<dbReference type="InterPro" id="IPR012338">
    <property type="entry name" value="Beta-lactam/transpept-like"/>
</dbReference>
<dbReference type="AlphaFoldDB" id="A0A177L7I7"/>
<dbReference type="InterPro" id="IPR054120">
    <property type="entry name" value="PBPA_dimer"/>
</dbReference>
<dbReference type="GO" id="GO:0071972">
    <property type="term" value="F:peptidoglycan L,D-transpeptidase activity"/>
    <property type="evidence" value="ECO:0007669"/>
    <property type="project" value="TreeGrafter"/>
</dbReference>
<dbReference type="Gene3D" id="3.40.710.10">
    <property type="entry name" value="DD-peptidase/beta-lactamase superfamily"/>
    <property type="match status" value="1"/>
</dbReference>
<evidence type="ECO:0000313" key="3">
    <source>
        <dbReference type="EMBL" id="TCW24319.1"/>
    </source>
</evidence>
<evidence type="ECO:0000259" key="1">
    <source>
        <dbReference type="Pfam" id="PF00905"/>
    </source>
</evidence>
<dbReference type="SUPFAM" id="SSF56601">
    <property type="entry name" value="beta-lactamase/transpeptidase-like"/>
    <property type="match status" value="1"/>
</dbReference>
<dbReference type="Pfam" id="PF21922">
    <property type="entry name" value="PBP_dimer_2"/>
    <property type="match status" value="1"/>
</dbReference>
<dbReference type="GO" id="GO:0071555">
    <property type="term" value="P:cell wall organization"/>
    <property type="evidence" value="ECO:0007669"/>
    <property type="project" value="TreeGrafter"/>
</dbReference>
<dbReference type="GO" id="GO:0008658">
    <property type="term" value="F:penicillin binding"/>
    <property type="evidence" value="ECO:0007669"/>
    <property type="project" value="InterPro"/>
</dbReference>
<name>A0A177L7I7_9ACTN</name>
<dbReference type="RefSeq" id="WP_007633184.1">
    <property type="nucleotide sequence ID" value="NZ_CP143053.1"/>
</dbReference>
<proteinExistence type="predicted"/>
<dbReference type="PANTHER" id="PTHR30627:SF24">
    <property type="entry name" value="PENICILLIN-BINDING PROTEIN 4B"/>
    <property type="match status" value="1"/>
</dbReference>
<dbReference type="OrthoDB" id="9766847at2"/>
<dbReference type="PANTHER" id="PTHR30627">
    <property type="entry name" value="PEPTIDOGLYCAN D,D-TRANSPEPTIDASE"/>
    <property type="match status" value="1"/>
</dbReference>
<dbReference type="Gene3D" id="3.90.1310.10">
    <property type="entry name" value="Penicillin-binding protein 2a (Domain 2)"/>
    <property type="match status" value="1"/>
</dbReference>
<feature type="domain" description="Penicillin-binding protein transpeptidase" evidence="1">
    <location>
        <begin position="162"/>
        <end position="482"/>
    </location>
</feature>
<dbReference type="GeneID" id="89529007"/>
<dbReference type="InterPro" id="IPR050515">
    <property type="entry name" value="Beta-lactam/transpept"/>
</dbReference>
<dbReference type="InterPro" id="IPR001460">
    <property type="entry name" value="PCN-bd_Tpept"/>
</dbReference>
<dbReference type="Proteomes" id="UP000295805">
    <property type="component" value="Unassembled WGS sequence"/>
</dbReference>
<feature type="domain" description="Penicillin binding protein A dimerisation" evidence="2">
    <location>
        <begin position="52"/>
        <end position="135"/>
    </location>
</feature>
<evidence type="ECO:0000259" key="2">
    <source>
        <dbReference type="Pfam" id="PF21922"/>
    </source>
</evidence>
<dbReference type="GO" id="GO:0005886">
    <property type="term" value="C:plasma membrane"/>
    <property type="evidence" value="ECO:0007669"/>
    <property type="project" value="TreeGrafter"/>
</dbReference>
<protein>
    <submittedName>
        <fullName evidence="3">Cell elongation-specific peptidoglycan D,D-transpeptidase</fullName>
    </submittedName>
</protein>
<dbReference type="EMBL" id="SMCX01000007">
    <property type="protein sequence ID" value="TCW24319.1"/>
    <property type="molecule type" value="Genomic_DNA"/>
</dbReference>
<accession>A0A177L7I7</accession>